<feature type="transmembrane region" description="Helical" evidence="5">
    <location>
        <begin position="61"/>
        <end position="81"/>
    </location>
</feature>
<evidence type="ECO:0000256" key="5">
    <source>
        <dbReference type="SAM" id="Phobius"/>
    </source>
</evidence>
<accession>A0A8B6XFF7</accession>
<dbReference type="FunFam" id="1.20.1250.20:FF:000532">
    <property type="entry name" value="SLC (SoLute Carrier) homolog"/>
    <property type="match status" value="1"/>
</dbReference>
<dbReference type="PANTHER" id="PTHR11662">
    <property type="entry name" value="SOLUTE CARRIER FAMILY 17"/>
    <property type="match status" value="1"/>
</dbReference>
<dbReference type="InterPro" id="IPR020846">
    <property type="entry name" value="MFS_dom"/>
</dbReference>
<dbReference type="GO" id="GO:0016020">
    <property type="term" value="C:membrane"/>
    <property type="evidence" value="ECO:0007669"/>
    <property type="project" value="UniProtKB-SubCell"/>
</dbReference>
<feature type="transmembrane region" description="Helical" evidence="5">
    <location>
        <begin position="341"/>
        <end position="362"/>
    </location>
</feature>
<dbReference type="EnsemblMetazoa" id="XM_001122287">
    <property type="protein sequence ID" value="XP_001122287"/>
    <property type="gene ID" value="LOC726560"/>
</dbReference>
<evidence type="ECO:0000256" key="4">
    <source>
        <dbReference type="ARBA" id="ARBA00023136"/>
    </source>
</evidence>
<dbReference type="Pfam" id="PF07690">
    <property type="entry name" value="MFS_1"/>
    <property type="match status" value="1"/>
</dbReference>
<dbReference type="Gene3D" id="1.20.1250.20">
    <property type="entry name" value="MFS general substrate transporter like domains"/>
    <property type="match status" value="2"/>
</dbReference>
<evidence type="ECO:0000259" key="6">
    <source>
        <dbReference type="PROSITE" id="PS50850"/>
    </source>
</evidence>
<feature type="transmembrane region" description="Helical" evidence="5">
    <location>
        <begin position="278"/>
        <end position="295"/>
    </location>
</feature>
<evidence type="ECO:0000313" key="8">
    <source>
        <dbReference type="Proteomes" id="UP000005203"/>
    </source>
</evidence>
<dbReference type="GeneID" id="726560"/>
<dbReference type="RefSeq" id="XP_001122287.2">
    <property type="nucleotide sequence ID" value="XM_001122287.5"/>
</dbReference>
<evidence type="ECO:0000256" key="3">
    <source>
        <dbReference type="ARBA" id="ARBA00022989"/>
    </source>
</evidence>
<evidence type="ECO:0000313" key="7">
    <source>
        <dbReference type="EnsemblMetazoa" id="XP_001122287"/>
    </source>
</evidence>
<keyword evidence="4 5" id="KW-0472">Membrane</keyword>
<feature type="transmembrane region" description="Helical" evidence="5">
    <location>
        <begin position="148"/>
        <end position="174"/>
    </location>
</feature>
<feature type="transmembrane region" description="Helical" evidence="5">
    <location>
        <begin position="234"/>
        <end position="258"/>
    </location>
</feature>
<feature type="domain" description="Major facilitator superfamily (MFS) profile" evidence="6">
    <location>
        <begin position="1"/>
        <end position="434"/>
    </location>
</feature>
<feature type="transmembrane region" description="Helical" evidence="5">
    <location>
        <begin position="119"/>
        <end position="141"/>
    </location>
</feature>
<evidence type="ECO:0000313" key="9">
    <source>
        <dbReference type="RefSeq" id="XP_001122287.2"/>
    </source>
</evidence>
<dbReference type="GO" id="GO:0022857">
    <property type="term" value="F:transmembrane transporter activity"/>
    <property type="evidence" value="ECO:0007669"/>
    <property type="project" value="InterPro"/>
</dbReference>
<dbReference type="PANTHER" id="PTHR11662:SF457">
    <property type="entry name" value="MAJOR FACILITATOR SUPERFAMILY TRANSPORTER 3"/>
    <property type="match status" value="1"/>
</dbReference>
<accession>A0A7M7G042</accession>
<gene>
    <name evidence="9" type="primary">LOC726560</name>
</gene>
<feature type="transmembrane region" description="Helical" evidence="5">
    <location>
        <begin position="374"/>
        <end position="397"/>
    </location>
</feature>
<reference evidence="9" key="2">
    <citation type="submission" date="2025-04" db="UniProtKB">
        <authorList>
            <consortium name="RefSeq"/>
        </authorList>
    </citation>
    <scope>IDENTIFICATION</scope>
    <source>
        <strain evidence="9">DH4</strain>
        <tissue evidence="9">Whole body</tissue>
    </source>
</reference>
<keyword evidence="8" id="KW-1185">Reference proteome</keyword>
<reference evidence="7" key="1">
    <citation type="submission" date="2021-01" db="UniProtKB">
        <authorList>
            <consortium name="EnsemblMetazoa"/>
        </authorList>
    </citation>
    <scope>IDENTIFICATION</scope>
    <source>
        <strain evidence="7">DH4</strain>
    </source>
</reference>
<dbReference type="KEGG" id="ame:726560"/>
<organism evidence="7">
    <name type="scientific">Apis mellifera</name>
    <name type="common">Honeybee</name>
    <dbReference type="NCBI Taxonomy" id="7460"/>
    <lineage>
        <taxon>Eukaryota</taxon>
        <taxon>Metazoa</taxon>
        <taxon>Ecdysozoa</taxon>
        <taxon>Arthropoda</taxon>
        <taxon>Hexapoda</taxon>
        <taxon>Insecta</taxon>
        <taxon>Pterygota</taxon>
        <taxon>Neoptera</taxon>
        <taxon>Endopterygota</taxon>
        <taxon>Hymenoptera</taxon>
        <taxon>Apocrita</taxon>
        <taxon>Aculeata</taxon>
        <taxon>Apoidea</taxon>
        <taxon>Anthophila</taxon>
        <taxon>Apidae</taxon>
        <taxon>Apis</taxon>
    </lineage>
</organism>
<dbReference type="GO" id="GO:0006820">
    <property type="term" value="P:monoatomic anion transport"/>
    <property type="evidence" value="ECO:0007669"/>
    <property type="project" value="TreeGrafter"/>
</dbReference>
<keyword evidence="2 5" id="KW-0812">Transmembrane</keyword>
<feature type="transmembrane region" description="Helical" evidence="5">
    <location>
        <begin position="88"/>
        <end position="113"/>
    </location>
</feature>
<sequence length="445" mass="50690">MICIANMIIYGLKVNITVAVVGMVKYKDDKNDASEECDFEPIARIIDIQGPFKWTSTQQSFVISSYFIGYLIGMFPCGYFADRFNTKNVLLICVLGNAILTLLVPLVAPILWVFYLVRFVMGVVSAPNLPIVAILVGKWIVYEEKSLWFGIIYSGISIGTVISILTSGMILHAFGWKEIFYIHGFLPLIWCLVFYLFFGDNPETQVYISKEEREYIMSSYGHRGLQSTKVPWKAIFTSVPFIALIFTNLFGNFAWYFLLTQLPLYMNKILRFDIQSNAILSCLPYLLSAIVNPILGEILDWGRLRNYWDQTMARKIVMFISCIPPCIFLLIIAYIGCNRAVVVVLLISSMMFTGTSFVGFLCNHNDLAPNYAGILMGITNTPGTLPAFIFPAVVSLFTHDGHTMERWRYAFWLAVIGQMIAFFVFTIFGSAEIQEWNYYEENEEN</sequence>
<evidence type="ECO:0000256" key="2">
    <source>
        <dbReference type="ARBA" id="ARBA00022692"/>
    </source>
</evidence>
<dbReference type="AlphaFoldDB" id="A0A7M7G042"/>
<evidence type="ECO:0000256" key="1">
    <source>
        <dbReference type="ARBA" id="ARBA00004141"/>
    </source>
</evidence>
<dbReference type="InterPro" id="IPR011701">
    <property type="entry name" value="MFS"/>
</dbReference>
<reference evidence="8" key="3">
    <citation type="submission" date="2025-05" db="UniProtKB">
        <authorList>
            <consortium name="RefSeq"/>
        </authorList>
    </citation>
    <scope>NUCLEOTIDE SEQUENCE [LARGE SCALE GENOMIC DNA]</scope>
    <source>
        <strain evidence="8">DH4</strain>
    </source>
</reference>
<dbReference type="InterPro" id="IPR036259">
    <property type="entry name" value="MFS_trans_sf"/>
</dbReference>
<dbReference type="Proteomes" id="UP000005203">
    <property type="component" value="Linkage group LG1"/>
</dbReference>
<protein>
    <submittedName>
        <fullName evidence="9">Inorganic phosphate cotransporter</fullName>
    </submittedName>
</protein>
<comment type="subcellular location">
    <subcellularLocation>
        <location evidence="1">Membrane</location>
        <topology evidence="1">Multi-pass membrane protein</topology>
    </subcellularLocation>
</comment>
<dbReference type="OrthoDB" id="2985014at2759"/>
<feature type="transmembrane region" description="Helical" evidence="5">
    <location>
        <begin position="180"/>
        <end position="198"/>
    </location>
</feature>
<dbReference type="InterPro" id="IPR050382">
    <property type="entry name" value="MFS_Na/Anion_cotransporter"/>
</dbReference>
<feature type="transmembrane region" description="Helical" evidence="5">
    <location>
        <begin position="409"/>
        <end position="428"/>
    </location>
</feature>
<dbReference type="PROSITE" id="PS50850">
    <property type="entry name" value="MFS"/>
    <property type="match status" value="1"/>
</dbReference>
<proteinExistence type="predicted"/>
<feature type="transmembrane region" description="Helical" evidence="5">
    <location>
        <begin position="316"/>
        <end position="335"/>
    </location>
</feature>
<dbReference type="SUPFAM" id="SSF103473">
    <property type="entry name" value="MFS general substrate transporter"/>
    <property type="match status" value="1"/>
</dbReference>
<name>A0A7M7G042_APIME</name>
<keyword evidence="3 5" id="KW-1133">Transmembrane helix</keyword>